<dbReference type="InterPro" id="IPR001173">
    <property type="entry name" value="Glyco_trans_2-like"/>
</dbReference>
<keyword evidence="5" id="KW-0539">Nucleus</keyword>
<evidence type="ECO:0000256" key="7">
    <source>
        <dbReference type="SAM" id="Phobius"/>
    </source>
</evidence>
<dbReference type="InterPro" id="IPR033901">
    <property type="entry name" value="RNAPI/III_AC40"/>
</dbReference>
<dbReference type="Gene3D" id="3.90.550.10">
    <property type="entry name" value="Spore Coat Polysaccharide Biosynthesis Protein SpsA, Chain A"/>
    <property type="match status" value="1"/>
</dbReference>
<dbReference type="Proteomes" id="UP000046393">
    <property type="component" value="Unplaced"/>
</dbReference>
<feature type="domain" description="DNA-directed RNA polymerase RpoA/D/Rpb3-type" evidence="8">
    <location>
        <begin position="412"/>
        <end position="700"/>
    </location>
</feature>
<protein>
    <recommendedName>
        <fullName evidence="2">DNA-directed RNA polymerases I and III subunit RPAC1</fullName>
    </recommendedName>
</protein>
<dbReference type="HAMAP" id="MF_00320">
    <property type="entry name" value="RNApol_arch_Rpo3"/>
    <property type="match status" value="1"/>
</dbReference>
<dbReference type="STRING" id="451379.A0A0N5A7V8"/>
<dbReference type="GO" id="GO:0003899">
    <property type="term" value="F:DNA-directed RNA polymerase activity"/>
    <property type="evidence" value="ECO:0007669"/>
    <property type="project" value="InterPro"/>
</dbReference>
<evidence type="ECO:0000256" key="1">
    <source>
        <dbReference type="ARBA" id="ARBA00004123"/>
    </source>
</evidence>
<name>A0A0N5A7V8_9BILA</name>
<evidence type="ECO:0000256" key="5">
    <source>
        <dbReference type="ARBA" id="ARBA00023242"/>
    </source>
</evidence>
<dbReference type="InterPro" id="IPR011263">
    <property type="entry name" value="DNA-dir_RNA_pol_RpoA/D/Rpb3"/>
</dbReference>
<dbReference type="FunFam" id="2.170.120.12:FF:000003">
    <property type="entry name" value="Dna-directed rna polymerases i and iii subunit"/>
    <property type="match status" value="1"/>
</dbReference>
<dbReference type="SUPFAM" id="SSF56553">
    <property type="entry name" value="Insert subdomain of RNA polymerase alpha subunit"/>
    <property type="match status" value="1"/>
</dbReference>
<evidence type="ECO:0000256" key="6">
    <source>
        <dbReference type="ARBA" id="ARBA00025804"/>
    </source>
</evidence>
<evidence type="ECO:0000256" key="2">
    <source>
        <dbReference type="ARBA" id="ARBA00022083"/>
    </source>
</evidence>
<evidence type="ECO:0000259" key="8">
    <source>
        <dbReference type="SMART" id="SM00662"/>
    </source>
</evidence>
<dbReference type="CDD" id="cd04188">
    <property type="entry name" value="DPG_synthase"/>
    <property type="match status" value="1"/>
</dbReference>
<keyword evidence="7" id="KW-0812">Transmembrane</keyword>
<dbReference type="Gene3D" id="3.30.1360.10">
    <property type="entry name" value="RNA polymerase, RBP11-like subunit"/>
    <property type="match status" value="1"/>
</dbReference>
<dbReference type="CDD" id="cd07032">
    <property type="entry name" value="RNAP_I_II_AC40"/>
    <property type="match status" value="1"/>
</dbReference>
<evidence type="ECO:0000256" key="4">
    <source>
        <dbReference type="ARBA" id="ARBA00023163"/>
    </source>
</evidence>
<dbReference type="InterPro" id="IPR036643">
    <property type="entry name" value="RNApol_insert_sf"/>
</dbReference>
<dbReference type="NCBIfam" id="NF001988">
    <property type="entry name" value="PRK00783.1"/>
    <property type="match status" value="1"/>
</dbReference>
<sequence>MVLKFHILLFNYFLFLFSHFRILTLPTIPDRDIKYIVAKRYQYTCTDNNARFDNLLYIENDEIRMSPPTLYLSVIIPAMNEEKRLPVMLHDCLQYLSERSLEDNDFTFEVIIVDDGSTDNTAKQALYFGRRYDDKNTIKVLKLDCNQGKAKMVYNCFLNIFAVLGGAVRNGVLCSRGKLILFADADGATDFKDFEKLENELIKLTTAEHVLPKKKNSFDWTFPAIAVGSRDISNKTMDVKRSLIRNFLMMGFHLLVQLFIAPRVQDTQCGFKLFTRPSAAKLFRFLHVERWAFDTELMVLARMLHYPICEVPVNWHEVDGSKIVPFFTWIEMARDIVIIWYHYFTGKWKRGQKVEPESLDLKDRLVMEPERVINTYDCDTDIGPKNYEKWDIKKYCSRITLKVVNESPDGMSLEFDLINVEAPIANTLRRVLLAEVPSMAIEKLYLYQNTSIIQDEVLCHRLGLLPIKADPREFEMPLTKVVGINESGVDCDEEPPGDPKRNVIFEINVSCKKNPKCPKTATDPKELYENAVVYSNAFKWVPIGDQSKDLLMQPAMVYDDILVAKLRPGQEIEAKCHCVKGIGRDHAKFSPVATASYRLLPEITLLRQFTGEEAEIVKNSFSDGVIGIKPDGTAYVKDARMDTCSRNIFRFENLAKDIVLSRKKNHFIFSVESTGALKSNELVVEACKIMEEKCKALKKLFKAQVQKITGN</sequence>
<dbReference type="SUPFAM" id="SSF53448">
    <property type="entry name" value="Nucleotide-diphospho-sugar transferases"/>
    <property type="match status" value="1"/>
</dbReference>
<dbReference type="AlphaFoldDB" id="A0A0N5A7V8"/>
<dbReference type="InterPro" id="IPR022842">
    <property type="entry name" value="RNAP_Rpo3/Rpb3/RPAC1"/>
</dbReference>
<dbReference type="SUPFAM" id="SSF55257">
    <property type="entry name" value="RBP11-like subunits of RNA polymerase"/>
    <property type="match status" value="1"/>
</dbReference>
<dbReference type="InterPro" id="IPR029044">
    <property type="entry name" value="Nucleotide-diphossugar_trans"/>
</dbReference>
<dbReference type="Pfam" id="PF00535">
    <property type="entry name" value="Glycos_transf_2"/>
    <property type="match status" value="1"/>
</dbReference>
<evidence type="ECO:0000256" key="3">
    <source>
        <dbReference type="ARBA" id="ARBA00022478"/>
    </source>
</evidence>
<dbReference type="SMART" id="SM00662">
    <property type="entry name" value="RPOLD"/>
    <property type="match status" value="1"/>
</dbReference>
<dbReference type="InterPro" id="IPR036603">
    <property type="entry name" value="RBP11-like"/>
</dbReference>
<dbReference type="InterPro" id="IPR011262">
    <property type="entry name" value="DNA-dir_RNA_pol_insert"/>
</dbReference>
<dbReference type="PANTHER" id="PTHR11800:SF13">
    <property type="entry name" value="DNA-DIRECTED RNA POLYMERASES I AND III SUBUNIT RPAC1"/>
    <property type="match status" value="1"/>
</dbReference>
<keyword evidence="7" id="KW-0472">Membrane</keyword>
<dbReference type="GO" id="GO:0005666">
    <property type="term" value="C:RNA polymerase III complex"/>
    <property type="evidence" value="ECO:0007669"/>
    <property type="project" value="TreeGrafter"/>
</dbReference>
<keyword evidence="3" id="KW-0240">DNA-directed RNA polymerase</keyword>
<reference evidence="10" key="1">
    <citation type="submission" date="2017-02" db="UniProtKB">
        <authorList>
            <consortium name="WormBaseParasite"/>
        </authorList>
    </citation>
    <scope>IDENTIFICATION</scope>
</reference>
<dbReference type="InterPro" id="IPR035518">
    <property type="entry name" value="DPG_synthase"/>
</dbReference>
<accession>A0A0N5A7V8</accession>
<dbReference type="GO" id="GO:0005736">
    <property type="term" value="C:RNA polymerase I complex"/>
    <property type="evidence" value="ECO:0007669"/>
    <property type="project" value="TreeGrafter"/>
</dbReference>
<organism evidence="9 10">
    <name type="scientific">Syphacia muris</name>
    <dbReference type="NCBI Taxonomy" id="451379"/>
    <lineage>
        <taxon>Eukaryota</taxon>
        <taxon>Metazoa</taxon>
        <taxon>Ecdysozoa</taxon>
        <taxon>Nematoda</taxon>
        <taxon>Chromadorea</taxon>
        <taxon>Rhabditida</taxon>
        <taxon>Spirurina</taxon>
        <taxon>Oxyuridomorpha</taxon>
        <taxon>Oxyuroidea</taxon>
        <taxon>Oxyuridae</taxon>
        <taxon>Syphacia</taxon>
    </lineage>
</organism>
<dbReference type="PANTHER" id="PTHR11800">
    <property type="entry name" value="DNA-DIRECTED RNA POLYMERASE"/>
    <property type="match status" value="1"/>
</dbReference>
<comment type="subcellular location">
    <subcellularLocation>
        <location evidence="1">Nucleus</location>
    </subcellularLocation>
</comment>
<keyword evidence="9" id="KW-1185">Reference proteome</keyword>
<evidence type="ECO:0000313" key="10">
    <source>
        <dbReference type="WBParaSite" id="SMUV_0000012701-mRNA-1"/>
    </source>
</evidence>
<dbReference type="WBParaSite" id="SMUV_0000012701-mRNA-1">
    <property type="protein sequence ID" value="SMUV_0000012701-mRNA-1"/>
    <property type="gene ID" value="SMUV_0000012701"/>
</dbReference>
<keyword evidence="4" id="KW-0804">Transcription</keyword>
<dbReference type="Pfam" id="PF01000">
    <property type="entry name" value="RNA_pol_A_bac"/>
    <property type="match status" value="1"/>
</dbReference>
<proteinExistence type="inferred from homology"/>
<dbReference type="GO" id="GO:0006351">
    <property type="term" value="P:DNA-templated transcription"/>
    <property type="evidence" value="ECO:0007669"/>
    <property type="project" value="InterPro"/>
</dbReference>
<dbReference type="Pfam" id="PF01193">
    <property type="entry name" value="RNA_pol_L"/>
    <property type="match status" value="1"/>
</dbReference>
<dbReference type="InterPro" id="IPR050518">
    <property type="entry name" value="Rpo3/RPB3_RNA_Pol_subunit"/>
</dbReference>
<dbReference type="GO" id="GO:0046983">
    <property type="term" value="F:protein dimerization activity"/>
    <property type="evidence" value="ECO:0007669"/>
    <property type="project" value="InterPro"/>
</dbReference>
<feature type="transmembrane region" description="Helical" evidence="7">
    <location>
        <begin position="6"/>
        <end position="24"/>
    </location>
</feature>
<keyword evidence="7" id="KW-1133">Transmembrane helix</keyword>
<comment type="similarity">
    <text evidence="6">Belongs to the archaeal Rpo3/eukaryotic RPB3 RNA polymerase subunit family.</text>
</comment>
<dbReference type="Gene3D" id="2.170.120.12">
    <property type="entry name" value="DNA-directed RNA polymerase, insert domain"/>
    <property type="match status" value="1"/>
</dbReference>
<evidence type="ECO:0000313" key="9">
    <source>
        <dbReference type="Proteomes" id="UP000046393"/>
    </source>
</evidence>